<reference evidence="4 5" key="1">
    <citation type="submission" date="2020-02" db="EMBL/GenBank/DDBJ databases">
        <title>Acidophilic actinobacteria isolated from forest soil.</title>
        <authorList>
            <person name="Golinska P."/>
        </authorList>
    </citation>
    <scope>NUCLEOTIDE SEQUENCE [LARGE SCALE GENOMIC DNA]</scope>
    <source>
        <strain evidence="4 5">NL8</strain>
    </source>
</reference>
<gene>
    <name evidence="4" type="ORF">KGQ19_02890</name>
</gene>
<evidence type="ECO:0000256" key="2">
    <source>
        <dbReference type="SAM" id="SignalP"/>
    </source>
</evidence>
<dbReference type="Proteomes" id="UP000730482">
    <property type="component" value="Unassembled WGS sequence"/>
</dbReference>
<organism evidence="4 5">
    <name type="scientific">Catenulispora pinistramenti</name>
    <dbReference type="NCBI Taxonomy" id="2705254"/>
    <lineage>
        <taxon>Bacteria</taxon>
        <taxon>Bacillati</taxon>
        <taxon>Actinomycetota</taxon>
        <taxon>Actinomycetes</taxon>
        <taxon>Catenulisporales</taxon>
        <taxon>Catenulisporaceae</taxon>
        <taxon>Catenulispora</taxon>
    </lineage>
</organism>
<accession>A0ABS5KHH5</accession>
<name>A0ABS5KHH5_9ACTN</name>
<evidence type="ECO:0000313" key="4">
    <source>
        <dbReference type="EMBL" id="MBS2545808.1"/>
    </source>
</evidence>
<feature type="signal peptide" evidence="2">
    <location>
        <begin position="1"/>
        <end position="21"/>
    </location>
</feature>
<dbReference type="EMBL" id="JAAFYZ010000006">
    <property type="protein sequence ID" value="MBS2545808.1"/>
    <property type="molecule type" value="Genomic_DNA"/>
</dbReference>
<dbReference type="PROSITE" id="PS51257">
    <property type="entry name" value="PROKAR_LIPOPROTEIN"/>
    <property type="match status" value="1"/>
</dbReference>
<feature type="chain" id="PRO_5045089158" evidence="2">
    <location>
        <begin position="22"/>
        <end position="280"/>
    </location>
</feature>
<dbReference type="Gene3D" id="3.40.1000.70">
    <property type="entry name" value="PknH-like extracellular domain"/>
    <property type="match status" value="1"/>
</dbReference>
<protein>
    <submittedName>
        <fullName evidence="4">Sensor domain-containing protein</fullName>
    </submittedName>
</protein>
<feature type="domain" description="PknH-like extracellular" evidence="3">
    <location>
        <begin position="83"/>
        <end position="218"/>
    </location>
</feature>
<evidence type="ECO:0000259" key="3">
    <source>
        <dbReference type="Pfam" id="PF14032"/>
    </source>
</evidence>
<evidence type="ECO:0000313" key="5">
    <source>
        <dbReference type="Proteomes" id="UP000730482"/>
    </source>
</evidence>
<feature type="compositionally biased region" description="Polar residues" evidence="1">
    <location>
        <begin position="44"/>
        <end position="54"/>
    </location>
</feature>
<evidence type="ECO:0000256" key="1">
    <source>
        <dbReference type="SAM" id="MobiDB-lite"/>
    </source>
</evidence>
<keyword evidence="2" id="KW-0732">Signal</keyword>
<proteinExistence type="predicted"/>
<comment type="caution">
    <text evidence="4">The sequence shown here is derived from an EMBL/GenBank/DDBJ whole genome shotgun (WGS) entry which is preliminary data.</text>
</comment>
<feature type="region of interest" description="Disordered" evidence="1">
    <location>
        <begin position="27"/>
        <end position="80"/>
    </location>
</feature>
<dbReference type="RefSeq" id="WP_212007458.1">
    <property type="nucleotide sequence ID" value="NZ_JAAFYZ010000006.1"/>
</dbReference>
<feature type="compositionally biased region" description="Low complexity" evidence="1">
    <location>
        <begin position="55"/>
        <end position="75"/>
    </location>
</feature>
<dbReference type="InterPro" id="IPR038232">
    <property type="entry name" value="PknH-like_Extracell_sf"/>
</dbReference>
<dbReference type="InterPro" id="IPR026954">
    <property type="entry name" value="PknH-like_Extracell"/>
</dbReference>
<sequence length="280" mass="27536">MHIGIKGISTAVLTAAVLTTAACSSSGSISASSGGSSGPGSVFGKTSSAPTGAQSGAPSSVSTGASGGAPSSAATGGSGGTLTTDQIKQILLTDKDAPGYTYDASADSATTTDTSAVVTAGGAACQTFVDAQNGLTTKYGTTAEVDRELKKTAEGHVIEDSTMAFPSPDKAAAVITDLTASLANCKSLTTNQSGSTATMQLSPIPQLIKDGQVGYVDTLTISGKPVLMAADVVHVGTGLSLVALIGPMTSDNTILQQMGSTLSHLSDLQVGRLKTAQGIS</sequence>
<keyword evidence="5" id="KW-1185">Reference proteome</keyword>
<dbReference type="Pfam" id="PF14032">
    <property type="entry name" value="PknH_C"/>
    <property type="match status" value="1"/>
</dbReference>